<dbReference type="GO" id="GO:0005525">
    <property type="term" value="F:GTP binding"/>
    <property type="evidence" value="ECO:0007669"/>
    <property type="project" value="UniProtKB-KW"/>
</dbReference>
<dbReference type="PROSITE" id="PS51419">
    <property type="entry name" value="RAB"/>
    <property type="match status" value="1"/>
</dbReference>
<dbReference type="NCBIfam" id="TIGR00231">
    <property type="entry name" value="small_GTP"/>
    <property type="match status" value="1"/>
</dbReference>
<dbReference type="OrthoDB" id="5976022at2759"/>
<dbReference type="PANTHER" id="PTHR24070">
    <property type="entry name" value="RAS, DI-RAS, AND RHEB FAMILY MEMBERS OF SMALL GTPASE SUPERFAMILY"/>
    <property type="match status" value="1"/>
</dbReference>
<dbReference type="SMART" id="SM00175">
    <property type="entry name" value="RAB"/>
    <property type="match status" value="1"/>
</dbReference>
<feature type="non-terminal residue" evidence="3">
    <location>
        <position position="1"/>
    </location>
</feature>
<keyword evidence="1" id="KW-0547">Nucleotide-binding</keyword>
<evidence type="ECO:0000256" key="2">
    <source>
        <dbReference type="ARBA" id="ARBA00023134"/>
    </source>
</evidence>
<evidence type="ECO:0000313" key="3">
    <source>
        <dbReference type="EMBL" id="KAF2122891.1"/>
    </source>
</evidence>
<dbReference type="GO" id="GO:0016020">
    <property type="term" value="C:membrane"/>
    <property type="evidence" value="ECO:0007669"/>
    <property type="project" value="InterPro"/>
</dbReference>
<dbReference type="InterPro" id="IPR005225">
    <property type="entry name" value="Small_GTP-bd"/>
</dbReference>
<dbReference type="Proteomes" id="UP000799770">
    <property type="component" value="Unassembled WGS sequence"/>
</dbReference>
<accession>A0A6A5ZX72</accession>
<feature type="non-terminal residue" evidence="3">
    <location>
        <position position="173"/>
    </location>
</feature>
<dbReference type="InterPro" id="IPR027417">
    <property type="entry name" value="P-loop_NTPase"/>
</dbReference>
<gene>
    <name evidence="3" type="ORF">BDV96DRAFT_469742</name>
</gene>
<dbReference type="InterPro" id="IPR001806">
    <property type="entry name" value="Small_GTPase"/>
</dbReference>
<dbReference type="GO" id="GO:0003924">
    <property type="term" value="F:GTPase activity"/>
    <property type="evidence" value="ECO:0007669"/>
    <property type="project" value="InterPro"/>
</dbReference>
<dbReference type="EMBL" id="ML977310">
    <property type="protein sequence ID" value="KAF2122891.1"/>
    <property type="molecule type" value="Genomic_DNA"/>
</dbReference>
<proteinExistence type="predicted"/>
<keyword evidence="4" id="KW-1185">Reference proteome</keyword>
<dbReference type="AlphaFoldDB" id="A0A6A5ZX72"/>
<dbReference type="SMART" id="SM00173">
    <property type="entry name" value="RAS"/>
    <property type="match status" value="1"/>
</dbReference>
<organism evidence="3 4">
    <name type="scientific">Lophiotrema nucula</name>
    <dbReference type="NCBI Taxonomy" id="690887"/>
    <lineage>
        <taxon>Eukaryota</taxon>
        <taxon>Fungi</taxon>
        <taxon>Dikarya</taxon>
        <taxon>Ascomycota</taxon>
        <taxon>Pezizomycotina</taxon>
        <taxon>Dothideomycetes</taxon>
        <taxon>Pleosporomycetidae</taxon>
        <taxon>Pleosporales</taxon>
        <taxon>Lophiotremataceae</taxon>
        <taxon>Lophiotrema</taxon>
    </lineage>
</organism>
<evidence type="ECO:0000256" key="1">
    <source>
        <dbReference type="ARBA" id="ARBA00022741"/>
    </source>
</evidence>
<dbReference type="Pfam" id="PF00071">
    <property type="entry name" value="Ras"/>
    <property type="match status" value="1"/>
</dbReference>
<dbReference type="GO" id="GO:0007165">
    <property type="term" value="P:signal transduction"/>
    <property type="evidence" value="ECO:0007669"/>
    <property type="project" value="InterPro"/>
</dbReference>
<keyword evidence="2" id="KW-0342">GTP-binding</keyword>
<dbReference type="Gene3D" id="3.40.50.300">
    <property type="entry name" value="P-loop containing nucleotide triphosphate hydrolases"/>
    <property type="match status" value="1"/>
</dbReference>
<dbReference type="InterPro" id="IPR020849">
    <property type="entry name" value="Small_GTPase_Ras-type"/>
</dbReference>
<protein>
    <submittedName>
        <fullName evidence="3">Small GTPase superfamily</fullName>
    </submittedName>
</protein>
<name>A0A6A5ZX72_9PLEO</name>
<dbReference type="SMART" id="SM00174">
    <property type="entry name" value="RHO"/>
    <property type="match status" value="1"/>
</dbReference>
<dbReference type="PROSITE" id="PS51421">
    <property type="entry name" value="RAS"/>
    <property type="match status" value="1"/>
</dbReference>
<dbReference type="SUPFAM" id="SSF52540">
    <property type="entry name" value="P-loop containing nucleoside triphosphate hydrolases"/>
    <property type="match status" value="1"/>
</dbReference>
<dbReference type="PRINTS" id="PR00449">
    <property type="entry name" value="RASTRNSFRMNG"/>
</dbReference>
<evidence type="ECO:0000313" key="4">
    <source>
        <dbReference type="Proteomes" id="UP000799770"/>
    </source>
</evidence>
<sequence>LREYKLVLIGAARSGKTTLFTQLDWANFTDEYVPTIEDSYRRQCVVDAEAALLDVLDTSGQLEEEFSAMREQYMRIGEGFMLVYNNTSRPSFDEIPMLQQQILRVKDKNYVPMVIVGNDCSQHLNREVSCEEGQRLARQIGCIFIETDARFRMIYDNPFDVLIREIRRYNREM</sequence>
<reference evidence="3" key="1">
    <citation type="journal article" date="2020" name="Stud. Mycol.">
        <title>101 Dothideomycetes genomes: a test case for predicting lifestyles and emergence of pathogens.</title>
        <authorList>
            <person name="Haridas S."/>
            <person name="Albert R."/>
            <person name="Binder M."/>
            <person name="Bloem J."/>
            <person name="Labutti K."/>
            <person name="Salamov A."/>
            <person name="Andreopoulos B."/>
            <person name="Baker S."/>
            <person name="Barry K."/>
            <person name="Bills G."/>
            <person name="Bluhm B."/>
            <person name="Cannon C."/>
            <person name="Castanera R."/>
            <person name="Culley D."/>
            <person name="Daum C."/>
            <person name="Ezra D."/>
            <person name="Gonzalez J."/>
            <person name="Henrissat B."/>
            <person name="Kuo A."/>
            <person name="Liang C."/>
            <person name="Lipzen A."/>
            <person name="Lutzoni F."/>
            <person name="Magnuson J."/>
            <person name="Mondo S."/>
            <person name="Nolan M."/>
            <person name="Ohm R."/>
            <person name="Pangilinan J."/>
            <person name="Park H.-J."/>
            <person name="Ramirez L."/>
            <person name="Alfaro M."/>
            <person name="Sun H."/>
            <person name="Tritt A."/>
            <person name="Yoshinaga Y."/>
            <person name="Zwiers L.-H."/>
            <person name="Turgeon B."/>
            <person name="Goodwin S."/>
            <person name="Spatafora J."/>
            <person name="Crous P."/>
            <person name="Grigoriev I."/>
        </authorList>
    </citation>
    <scope>NUCLEOTIDE SEQUENCE</scope>
    <source>
        <strain evidence="3">CBS 627.86</strain>
    </source>
</reference>